<dbReference type="GO" id="GO:0016705">
    <property type="term" value="F:oxidoreductase activity, acting on paired donors, with incorporation or reduction of molecular oxygen"/>
    <property type="evidence" value="ECO:0007669"/>
    <property type="project" value="InterPro"/>
</dbReference>
<dbReference type="PANTHER" id="PTHR47955:SF8">
    <property type="entry name" value="CYTOCHROME P450 71D11-LIKE"/>
    <property type="match status" value="1"/>
</dbReference>
<keyword evidence="2" id="KW-0349">Heme</keyword>
<dbReference type="Pfam" id="PF00067">
    <property type="entry name" value="p450"/>
    <property type="match status" value="1"/>
</dbReference>
<dbReference type="Gramene" id="ERM93483">
    <property type="protein sequence ID" value="ERM93483"/>
    <property type="gene ID" value="AMTR_s03082p00000960"/>
</dbReference>
<accession>U5CKK0</accession>
<evidence type="ECO:0000256" key="6">
    <source>
        <dbReference type="SAM" id="SignalP"/>
    </source>
</evidence>
<keyword evidence="6" id="KW-0732">Signal</keyword>
<keyword evidence="4" id="KW-0560">Oxidoreductase</keyword>
<dbReference type="GO" id="GO:0005506">
    <property type="term" value="F:iron ion binding"/>
    <property type="evidence" value="ECO:0007669"/>
    <property type="project" value="InterPro"/>
</dbReference>
<gene>
    <name evidence="7" type="ORF">AMTR_s03082p00000960</name>
</gene>
<dbReference type="PANTHER" id="PTHR47955">
    <property type="entry name" value="CYTOCHROME P450 FAMILY 71 PROTEIN"/>
    <property type="match status" value="1"/>
</dbReference>
<dbReference type="EMBL" id="KI397653">
    <property type="protein sequence ID" value="ERM93483.1"/>
    <property type="molecule type" value="Genomic_DNA"/>
</dbReference>
<keyword evidence="8" id="KW-1185">Reference proteome</keyword>
<dbReference type="SUPFAM" id="SSF48264">
    <property type="entry name" value="Cytochrome P450"/>
    <property type="match status" value="1"/>
</dbReference>
<dbReference type="InterPro" id="IPR036396">
    <property type="entry name" value="Cyt_P450_sf"/>
</dbReference>
<feature type="non-terminal residue" evidence="7">
    <location>
        <position position="292"/>
    </location>
</feature>
<dbReference type="Gene3D" id="1.10.630.10">
    <property type="entry name" value="Cytochrome P450"/>
    <property type="match status" value="1"/>
</dbReference>
<organism evidence="7 8">
    <name type="scientific">Amborella trichopoda</name>
    <dbReference type="NCBI Taxonomy" id="13333"/>
    <lineage>
        <taxon>Eukaryota</taxon>
        <taxon>Viridiplantae</taxon>
        <taxon>Streptophyta</taxon>
        <taxon>Embryophyta</taxon>
        <taxon>Tracheophyta</taxon>
        <taxon>Spermatophyta</taxon>
        <taxon>Magnoliopsida</taxon>
        <taxon>Amborellales</taxon>
        <taxon>Amborellaceae</taxon>
        <taxon>Amborella</taxon>
    </lineage>
</organism>
<evidence type="ECO:0000256" key="2">
    <source>
        <dbReference type="ARBA" id="ARBA00022617"/>
    </source>
</evidence>
<feature type="chain" id="PRO_5004658197" description="Cytochrome P450" evidence="6">
    <location>
        <begin position="24"/>
        <end position="292"/>
    </location>
</feature>
<sequence>MLTTLIIPLLSTLVLLLLYLCRNKQSGSEKKRPPFPLGLPIIGSLHQLGSLPHRSLAHLAKIYGPLMHLKLGRVPTLVASSPKMAELIMKTYDHAFCSRPILVATNYLTYGSTNVAFAPYGSYWRHVRKICILELFSSKRVQSFGFVRKEEVEGLVDSIFVSSKAKAPVNLTEAFLSLSNNVVCRVALGKSYWEEEPELREIFESSRSLIGGFFVGDFFPSLEWVKYLTGFQRRLKKSFRHRDSFLEKVIAEHLLPTHGKEEKDLVDVLLQLQKEGNPDFTLSTDNIKAVVM</sequence>
<proteinExistence type="inferred from homology"/>
<evidence type="ECO:0008006" key="9">
    <source>
        <dbReference type="Google" id="ProtNLM"/>
    </source>
</evidence>
<dbReference type="InterPro" id="IPR001128">
    <property type="entry name" value="Cyt_P450"/>
</dbReference>
<evidence type="ECO:0000256" key="4">
    <source>
        <dbReference type="ARBA" id="ARBA00023002"/>
    </source>
</evidence>
<evidence type="ECO:0000256" key="5">
    <source>
        <dbReference type="ARBA" id="ARBA00023004"/>
    </source>
</evidence>
<evidence type="ECO:0000313" key="8">
    <source>
        <dbReference type="Proteomes" id="UP000017836"/>
    </source>
</evidence>
<dbReference type="HOGENOM" id="CLU_001570_26_3_1"/>
<evidence type="ECO:0000313" key="7">
    <source>
        <dbReference type="EMBL" id="ERM93483.1"/>
    </source>
</evidence>
<evidence type="ECO:0000256" key="3">
    <source>
        <dbReference type="ARBA" id="ARBA00022723"/>
    </source>
</evidence>
<name>U5CKK0_AMBTC</name>
<comment type="similarity">
    <text evidence="1">Belongs to the cytochrome P450 family.</text>
</comment>
<evidence type="ECO:0000256" key="1">
    <source>
        <dbReference type="ARBA" id="ARBA00010617"/>
    </source>
</evidence>
<dbReference type="eggNOG" id="KOG0156">
    <property type="taxonomic scope" value="Eukaryota"/>
</dbReference>
<keyword evidence="3" id="KW-0479">Metal-binding</keyword>
<dbReference type="AlphaFoldDB" id="U5CKK0"/>
<feature type="signal peptide" evidence="6">
    <location>
        <begin position="1"/>
        <end position="23"/>
    </location>
</feature>
<reference evidence="8" key="1">
    <citation type="journal article" date="2013" name="Science">
        <title>The Amborella genome and the evolution of flowering plants.</title>
        <authorList>
            <consortium name="Amborella Genome Project"/>
        </authorList>
    </citation>
    <scope>NUCLEOTIDE SEQUENCE [LARGE SCALE GENOMIC DNA]</scope>
</reference>
<keyword evidence="5" id="KW-0408">Iron</keyword>
<dbReference type="OMA" id="MENCWLL"/>
<protein>
    <recommendedName>
        <fullName evidence="9">Cytochrome P450</fullName>
    </recommendedName>
</protein>
<dbReference type="GO" id="GO:0004497">
    <property type="term" value="F:monooxygenase activity"/>
    <property type="evidence" value="ECO:0007669"/>
    <property type="project" value="InterPro"/>
</dbReference>
<dbReference type="Proteomes" id="UP000017836">
    <property type="component" value="Unassembled WGS sequence"/>
</dbReference>
<dbReference type="GO" id="GO:0020037">
    <property type="term" value="F:heme binding"/>
    <property type="evidence" value="ECO:0007669"/>
    <property type="project" value="InterPro"/>
</dbReference>